<keyword evidence="3" id="KW-1185">Reference proteome</keyword>
<evidence type="ECO:0000313" key="3">
    <source>
        <dbReference type="Proteomes" id="UP001222027"/>
    </source>
</evidence>
<comment type="caution">
    <text evidence="2">The sequence shown here is derived from an EMBL/GenBank/DDBJ whole genome shotgun (WGS) entry which is preliminary data.</text>
</comment>
<feature type="region of interest" description="Disordered" evidence="1">
    <location>
        <begin position="540"/>
        <end position="561"/>
    </location>
</feature>
<accession>A0AAV8P9I1</accession>
<dbReference type="Pfam" id="PF05904">
    <property type="entry name" value="DUF863"/>
    <property type="match status" value="2"/>
</dbReference>
<dbReference type="InterPro" id="IPR008581">
    <property type="entry name" value="DUF863_pln"/>
</dbReference>
<evidence type="ECO:0000256" key="1">
    <source>
        <dbReference type="SAM" id="MobiDB-lite"/>
    </source>
</evidence>
<feature type="region of interest" description="Disordered" evidence="1">
    <location>
        <begin position="312"/>
        <end position="331"/>
    </location>
</feature>
<feature type="compositionally biased region" description="Polar residues" evidence="1">
    <location>
        <begin position="312"/>
        <end position="321"/>
    </location>
</feature>
<dbReference type="AlphaFoldDB" id="A0AAV8P9I1"/>
<dbReference type="PANTHER" id="PTHR33167:SF4">
    <property type="entry name" value="TRANSCRIPTION FACTOR, PUTATIVE (DUF863)-RELATED"/>
    <property type="match status" value="1"/>
</dbReference>
<dbReference type="PANTHER" id="PTHR33167">
    <property type="entry name" value="TRANSCRIPTION FACTOR, PUTATIVE (DUF863)-RELATED"/>
    <property type="match status" value="1"/>
</dbReference>
<protein>
    <submittedName>
        <fullName evidence="2">Uncharacterized protein</fullName>
    </submittedName>
</protein>
<sequence length="990" mass="110894">MGSFDLHIWGSRFRQNSKQAKVIFPGMGHMKVLRFAENSYRQMHNNFKLREVSSWLDYDKEMLKRTMLEHEAIFQRQVFELHRLYRTQKELMHDFKKKHLNEFSGPMVISKSSMFASQMHPEFDKSLWHLPHPPLLSTCQSTATVTDGDDRRNFLNFLEESATQCNSISGKNGGFVKDDRPKEAKLSRFPKRILDLHLPADAYIENEDTEHTEGKIDAEPCATAAEAINMIHGIEADNEVKLTLGGVEVPGFGKGALKLNLHSRNGLPIHSFADLNEPTEDSCEKGTVGSGSCKFSGLYVDSRQLQQPWTTMRSKTSSPHTNPFMDKHGDQVGSSSYLNVDRVDKRQERQVLHNNCGQSKIAVSSYNSGLFNEKFPLPCGSIKLTLDTTQESHIPIAVQALPGSSASSMLNGQSKSYNAVKQSNNVGYEKLPCNVDVQSQLRLDNKFSSHVDGLHHGSQMNSTYLTGIHLLPCNLEMQSLGKNSDTSEYADSEIHEPWKCLKSLQFLDVKYARDLQSNQAILCGSQSGLTDQQNLIRKHHESPKGLSWHREKPSPSGSTDIKECDTRLNLRFSKDYSQLIFTEFIGVKDKGPSIFASKQPMPSFDIKESRIQMSQTSDSLNSKRIFCLPENSCRNFSYSNSISYDVLSLADDAKDYRKGRAGRNFSPGLRNDINLNSDLTPIIDAQSFRMSAEGETEIPPSLPWPRVAGKPTCKIDLEAPADELEEDNTFSGAELVDINHSTTTVEISQETISSQDPHVVLAADAIVSMSMDVHKDSDKVACHPFAPSSCDSLYMLAELVTHDAESKGSGEGNCDASEDDGLDIFESMTLKLEELKADEYCCKPCRQEKPEDEKSMATLLLTKPRRGQARRRRQRRDFQKDVLPALASLSRHEVTEDLQALGGVTRSGKSWQISSARGACQNDASFQTRGRRRPRDLAITVVEDRDSPPQMQPSHSELENDGRNIMAWGRTTRRCRRQRMPSGNAPAPQG</sequence>
<proteinExistence type="predicted"/>
<name>A0AAV8P9I1_ENSVE</name>
<gene>
    <name evidence="2" type="ORF">OPV22_019682</name>
</gene>
<dbReference type="Proteomes" id="UP001222027">
    <property type="component" value="Unassembled WGS sequence"/>
</dbReference>
<reference evidence="2 3" key="1">
    <citation type="submission" date="2022-12" db="EMBL/GenBank/DDBJ databases">
        <title>Chromosome-scale assembly of the Ensete ventricosum genome.</title>
        <authorList>
            <person name="Dussert Y."/>
            <person name="Stocks J."/>
            <person name="Wendawek A."/>
            <person name="Woldeyes F."/>
            <person name="Nichols R.A."/>
            <person name="Borrell J.S."/>
        </authorList>
    </citation>
    <scope>NUCLEOTIDE SEQUENCE [LARGE SCALE GENOMIC DNA]</scope>
    <source>
        <strain evidence="3">cv. Maze</strain>
        <tissue evidence="2">Seeds</tissue>
    </source>
</reference>
<evidence type="ECO:0000313" key="2">
    <source>
        <dbReference type="EMBL" id="KAJ8475955.1"/>
    </source>
</evidence>
<organism evidence="2 3">
    <name type="scientific">Ensete ventricosum</name>
    <name type="common">Abyssinian banana</name>
    <name type="synonym">Musa ensete</name>
    <dbReference type="NCBI Taxonomy" id="4639"/>
    <lineage>
        <taxon>Eukaryota</taxon>
        <taxon>Viridiplantae</taxon>
        <taxon>Streptophyta</taxon>
        <taxon>Embryophyta</taxon>
        <taxon>Tracheophyta</taxon>
        <taxon>Spermatophyta</taxon>
        <taxon>Magnoliopsida</taxon>
        <taxon>Liliopsida</taxon>
        <taxon>Zingiberales</taxon>
        <taxon>Musaceae</taxon>
        <taxon>Ensete</taxon>
    </lineage>
</organism>
<dbReference type="EMBL" id="JAQQAF010000006">
    <property type="protein sequence ID" value="KAJ8475955.1"/>
    <property type="molecule type" value="Genomic_DNA"/>
</dbReference>